<dbReference type="Proteomes" id="UP001497516">
    <property type="component" value="Chromosome 1"/>
</dbReference>
<organism evidence="1 2">
    <name type="scientific">Linum trigynum</name>
    <dbReference type="NCBI Taxonomy" id="586398"/>
    <lineage>
        <taxon>Eukaryota</taxon>
        <taxon>Viridiplantae</taxon>
        <taxon>Streptophyta</taxon>
        <taxon>Embryophyta</taxon>
        <taxon>Tracheophyta</taxon>
        <taxon>Spermatophyta</taxon>
        <taxon>Magnoliopsida</taxon>
        <taxon>eudicotyledons</taxon>
        <taxon>Gunneridae</taxon>
        <taxon>Pentapetalae</taxon>
        <taxon>rosids</taxon>
        <taxon>fabids</taxon>
        <taxon>Malpighiales</taxon>
        <taxon>Linaceae</taxon>
        <taxon>Linum</taxon>
    </lineage>
</organism>
<name>A0AAV2CF77_9ROSI</name>
<proteinExistence type="predicted"/>
<dbReference type="EMBL" id="OZ034813">
    <property type="protein sequence ID" value="CAL1355110.1"/>
    <property type="molecule type" value="Genomic_DNA"/>
</dbReference>
<sequence length="183" mass="21015">MFKLQVEDSRRRWFVLLDESQIIWLQGTLQTAAMRDWKLPSHCVKKSGSRSIHVGKFNSHRGEFLQISEQTNTGKVFKVIIPASGNNRGWAKAIHLLQVFYKAELRARIHHDQLATNIPSEGAIHDDHHQHSYVDAVKYGAFMEEENAPSEPTMKEVILTLAVKGSRREPTSLTKFTHFVRNQ</sequence>
<evidence type="ECO:0008006" key="3">
    <source>
        <dbReference type="Google" id="ProtNLM"/>
    </source>
</evidence>
<reference evidence="1 2" key="1">
    <citation type="submission" date="2024-04" db="EMBL/GenBank/DDBJ databases">
        <authorList>
            <person name="Fracassetti M."/>
        </authorList>
    </citation>
    <scope>NUCLEOTIDE SEQUENCE [LARGE SCALE GENOMIC DNA]</scope>
</reference>
<accession>A0AAV2CF77</accession>
<gene>
    <name evidence="1" type="ORF">LTRI10_LOCUS2887</name>
</gene>
<dbReference type="AlphaFoldDB" id="A0AAV2CF77"/>
<keyword evidence="2" id="KW-1185">Reference proteome</keyword>
<protein>
    <recommendedName>
        <fullName evidence="3">PH domain-containing protein</fullName>
    </recommendedName>
</protein>
<evidence type="ECO:0000313" key="1">
    <source>
        <dbReference type="EMBL" id="CAL1355110.1"/>
    </source>
</evidence>
<evidence type="ECO:0000313" key="2">
    <source>
        <dbReference type="Proteomes" id="UP001497516"/>
    </source>
</evidence>